<evidence type="ECO:0000313" key="9">
    <source>
        <dbReference type="Proteomes" id="UP000298663"/>
    </source>
</evidence>
<keyword evidence="4" id="KW-0813">Transport</keyword>
<gene>
    <name evidence="8" type="ORF">L596_004142</name>
</gene>
<dbReference type="Proteomes" id="UP000298663">
    <property type="component" value="Unassembled WGS sequence"/>
</dbReference>
<dbReference type="Pfam" id="PF00854">
    <property type="entry name" value="PTR2"/>
    <property type="match status" value="1"/>
</dbReference>
<dbReference type="OrthoDB" id="205993at2759"/>
<feature type="transmembrane region" description="Helical" evidence="7">
    <location>
        <begin position="75"/>
        <end position="96"/>
    </location>
</feature>
<dbReference type="GO" id="GO:0015833">
    <property type="term" value="P:peptide transport"/>
    <property type="evidence" value="ECO:0007669"/>
    <property type="project" value="UniProtKB-KW"/>
</dbReference>
<feature type="transmembrane region" description="Helical" evidence="7">
    <location>
        <begin position="43"/>
        <end position="63"/>
    </location>
</feature>
<dbReference type="GO" id="GO:0016020">
    <property type="term" value="C:membrane"/>
    <property type="evidence" value="ECO:0007669"/>
    <property type="project" value="UniProtKB-SubCell"/>
</dbReference>
<dbReference type="GO" id="GO:0022857">
    <property type="term" value="F:transmembrane transporter activity"/>
    <property type="evidence" value="ECO:0007669"/>
    <property type="project" value="InterPro"/>
</dbReference>
<keyword evidence="9" id="KW-1185">Reference proteome</keyword>
<sequence length="349" mass="39521">MYLPIPVFWALYDQQGSVWVFQSLQMDCQVGSYLLLPDQMQTVNAVLILAFIPLFQIVVYPIFSKCFNLTPLRKMVVGGFIAAIAFVISGLVQLAINKTLPNIPQAGHTNVAFVNALENCNVTVHYPPQNRTYELGPGDSMRDDIWNNIDQTFKLKSGNQTFTFSYDGDCYDLDTELNVTLNSGKIQYVTITPSGFFNQNVDTDKPGEGNGEFKLSMNFATDVVYKGNLALCRQNPNGGKTKCDSSNPSDFVYWEDYDGNTHDIGNQISIMKHGKKSGNVTPYGYKSVRPGDWELFYLHNHPKQIGESSRYHFDECQVNDEEARRCLHHDSHRKYHKALHARGYVQPRS</sequence>
<dbReference type="EMBL" id="AZBU02000001">
    <property type="protein sequence ID" value="TMS37148.1"/>
    <property type="molecule type" value="Genomic_DNA"/>
</dbReference>
<dbReference type="Gene3D" id="1.20.1250.20">
    <property type="entry name" value="MFS general substrate transporter like domains"/>
    <property type="match status" value="1"/>
</dbReference>
<keyword evidence="5 7" id="KW-1133">Transmembrane helix</keyword>
<name>A0A4U8UYY8_STECR</name>
<comment type="similarity">
    <text evidence="2">Belongs to the major facilitator superfamily. Proton-dependent oligopeptide transporter (POT/PTR) (TC 2.A.17) family.</text>
</comment>
<evidence type="ECO:0000256" key="2">
    <source>
        <dbReference type="ARBA" id="ARBA00005982"/>
    </source>
</evidence>
<evidence type="ECO:0000313" key="8">
    <source>
        <dbReference type="EMBL" id="TMS37148.1"/>
    </source>
</evidence>
<proteinExistence type="inferred from homology"/>
<dbReference type="PANTHER" id="PTHR11654">
    <property type="entry name" value="OLIGOPEPTIDE TRANSPORTER-RELATED"/>
    <property type="match status" value="1"/>
</dbReference>
<dbReference type="AlphaFoldDB" id="A0A4U8UYY8"/>
<organism evidence="8 9">
    <name type="scientific">Steinernema carpocapsae</name>
    <name type="common">Entomopathogenic nematode</name>
    <dbReference type="NCBI Taxonomy" id="34508"/>
    <lineage>
        <taxon>Eukaryota</taxon>
        <taxon>Metazoa</taxon>
        <taxon>Ecdysozoa</taxon>
        <taxon>Nematoda</taxon>
        <taxon>Chromadorea</taxon>
        <taxon>Rhabditida</taxon>
        <taxon>Tylenchina</taxon>
        <taxon>Panagrolaimomorpha</taxon>
        <taxon>Strongyloidoidea</taxon>
        <taxon>Steinernematidae</taxon>
        <taxon>Steinernema</taxon>
    </lineage>
</organism>
<evidence type="ECO:0000256" key="6">
    <source>
        <dbReference type="ARBA" id="ARBA00023136"/>
    </source>
</evidence>
<evidence type="ECO:0000256" key="4">
    <source>
        <dbReference type="ARBA" id="ARBA00022856"/>
    </source>
</evidence>
<keyword evidence="4" id="KW-0653">Protein transport</keyword>
<evidence type="ECO:0000256" key="5">
    <source>
        <dbReference type="ARBA" id="ARBA00022989"/>
    </source>
</evidence>
<protein>
    <submittedName>
        <fullName evidence="8">Uncharacterized protein</fullName>
    </submittedName>
</protein>
<keyword evidence="6 7" id="KW-0472">Membrane</keyword>
<comment type="subcellular location">
    <subcellularLocation>
        <location evidence="1">Membrane</location>
        <topology evidence="1">Multi-pass membrane protein</topology>
    </subcellularLocation>
</comment>
<dbReference type="InterPro" id="IPR000109">
    <property type="entry name" value="POT_fam"/>
</dbReference>
<comment type="caution">
    <text evidence="8">The sequence shown here is derived from an EMBL/GenBank/DDBJ whole genome shotgun (WGS) entry which is preliminary data.</text>
</comment>
<evidence type="ECO:0000256" key="3">
    <source>
        <dbReference type="ARBA" id="ARBA00022692"/>
    </source>
</evidence>
<evidence type="ECO:0000256" key="1">
    <source>
        <dbReference type="ARBA" id="ARBA00004141"/>
    </source>
</evidence>
<keyword evidence="3 7" id="KW-0812">Transmembrane</keyword>
<dbReference type="STRING" id="34508.A0A4U8UYY8"/>
<dbReference type="InterPro" id="IPR036259">
    <property type="entry name" value="MFS_trans_sf"/>
</dbReference>
<keyword evidence="4" id="KW-0571">Peptide transport</keyword>
<evidence type="ECO:0000256" key="7">
    <source>
        <dbReference type="SAM" id="Phobius"/>
    </source>
</evidence>
<reference evidence="8 9" key="1">
    <citation type="journal article" date="2015" name="Genome Biol.">
        <title>Comparative genomics of Steinernema reveals deeply conserved gene regulatory networks.</title>
        <authorList>
            <person name="Dillman A.R."/>
            <person name="Macchietto M."/>
            <person name="Porter C.F."/>
            <person name="Rogers A."/>
            <person name="Williams B."/>
            <person name="Antoshechkin I."/>
            <person name="Lee M.M."/>
            <person name="Goodwin Z."/>
            <person name="Lu X."/>
            <person name="Lewis E.E."/>
            <person name="Goodrich-Blair H."/>
            <person name="Stock S.P."/>
            <person name="Adams B.J."/>
            <person name="Sternberg P.W."/>
            <person name="Mortazavi A."/>
        </authorList>
    </citation>
    <scope>NUCLEOTIDE SEQUENCE [LARGE SCALE GENOMIC DNA]</scope>
    <source>
        <strain evidence="8 9">ALL</strain>
    </source>
</reference>
<accession>A0A4U8UYY8</accession>
<reference evidence="8 9" key="2">
    <citation type="journal article" date="2019" name="G3 (Bethesda)">
        <title>Hybrid Assembly of the Genome of the Entomopathogenic Nematode Steinernema carpocapsae Identifies the X-Chromosome.</title>
        <authorList>
            <person name="Serra L."/>
            <person name="Macchietto M."/>
            <person name="Macias-Munoz A."/>
            <person name="McGill C.J."/>
            <person name="Rodriguez I.M."/>
            <person name="Rodriguez B."/>
            <person name="Murad R."/>
            <person name="Mortazavi A."/>
        </authorList>
    </citation>
    <scope>NUCLEOTIDE SEQUENCE [LARGE SCALE GENOMIC DNA]</scope>
    <source>
        <strain evidence="8 9">ALL</strain>
    </source>
</reference>